<feature type="chain" id="PRO_5046744027" evidence="6">
    <location>
        <begin position="23"/>
        <end position="281"/>
    </location>
</feature>
<dbReference type="InterPro" id="IPR051692">
    <property type="entry name" value="OMP-like"/>
</dbReference>
<gene>
    <name evidence="8" type="ORF">PQJ73_29840</name>
</gene>
<evidence type="ECO:0000313" key="8">
    <source>
        <dbReference type="EMBL" id="MDC7789901.1"/>
    </source>
</evidence>
<reference evidence="8" key="2">
    <citation type="submission" date="2023-02" db="EMBL/GenBank/DDBJ databases">
        <authorList>
            <person name="Rayyan A."/>
            <person name="Meyer T."/>
            <person name="Kyndt J.A."/>
        </authorList>
    </citation>
    <scope>NUCLEOTIDE SEQUENCE</scope>
    <source>
        <strain evidence="8">DSM 9987</strain>
    </source>
</reference>
<proteinExistence type="inferred from homology"/>
<keyword evidence="3" id="KW-0472">Membrane</keyword>
<dbReference type="PANTHER" id="PTHR34001:SF3">
    <property type="entry name" value="BLL7405 PROTEIN"/>
    <property type="match status" value="1"/>
</dbReference>
<evidence type="ECO:0000256" key="6">
    <source>
        <dbReference type="SAM" id="SignalP"/>
    </source>
</evidence>
<organism evidence="8 9">
    <name type="scientific">Rhodoplanes tepidamans</name>
    <name type="common">Rhodoplanes cryptolactis</name>
    <dbReference type="NCBI Taxonomy" id="200616"/>
    <lineage>
        <taxon>Bacteria</taxon>
        <taxon>Pseudomonadati</taxon>
        <taxon>Pseudomonadota</taxon>
        <taxon>Alphaproteobacteria</taxon>
        <taxon>Hyphomicrobiales</taxon>
        <taxon>Nitrobacteraceae</taxon>
        <taxon>Rhodoplanes</taxon>
    </lineage>
</organism>
<evidence type="ECO:0000313" key="9">
    <source>
        <dbReference type="Proteomes" id="UP001165652"/>
    </source>
</evidence>
<dbReference type="Pfam" id="PF13505">
    <property type="entry name" value="OMP_b-brl"/>
    <property type="match status" value="1"/>
</dbReference>
<dbReference type="SUPFAM" id="SSF56925">
    <property type="entry name" value="OMPA-like"/>
    <property type="match status" value="1"/>
</dbReference>
<sequence length="281" mass="29976">MRIAGLCGLFLVGLASLGPAHAADMPFLRGSQGLMPSEPVYFRWQGVYVGGQASYSSGKSDFSQGTGDLVSYMLRNTIEEAEMGVSSWTTLPSNNGMTGTGWGGFIGYNAQWDDAVLGLEFNYTRVGLKATAADSMGRYNLLSDSVYHLVDLTSTAGVDLTDIATLRLRGGWAASWFMPYAFIGVAAGRADVTRSATVAGYTSTVSPTDSGFTGWTPAYAETRSDNRSGAWGFGYSAGAGIDVALMANVFLRAEYEYVYFGDFQGMKVTVNTVRGGLGFKF</sequence>
<name>A0ABT5JJI7_RHOTP</name>
<evidence type="ECO:0000256" key="5">
    <source>
        <dbReference type="ARBA" id="ARBA00038306"/>
    </source>
</evidence>
<dbReference type="Proteomes" id="UP001165652">
    <property type="component" value="Unassembled WGS sequence"/>
</dbReference>
<dbReference type="InterPro" id="IPR027385">
    <property type="entry name" value="Beta-barrel_OMP"/>
</dbReference>
<dbReference type="InterPro" id="IPR011250">
    <property type="entry name" value="OMP/PagP_B-barrel"/>
</dbReference>
<accession>A0ABT5JJI7</accession>
<evidence type="ECO:0000256" key="4">
    <source>
        <dbReference type="ARBA" id="ARBA00023237"/>
    </source>
</evidence>
<dbReference type="RefSeq" id="WP_272780722.1">
    <property type="nucleotide sequence ID" value="NZ_JAQQLI010000099.1"/>
</dbReference>
<reference evidence="8" key="1">
    <citation type="journal article" date="2023" name="Microbiol Resour">
        <title>Genome Sequences of Rhodoplanes serenus and Two Thermotolerant Strains, Rhodoplanes tepidamans and 'Rhodoplanes cryptolactis,' Further Refine the Genus.</title>
        <authorList>
            <person name="Rayyan A.A."/>
            <person name="Kyndt J.A."/>
        </authorList>
    </citation>
    <scope>NUCLEOTIDE SEQUENCE</scope>
    <source>
        <strain evidence="8">DSM 9987</strain>
    </source>
</reference>
<evidence type="ECO:0000256" key="2">
    <source>
        <dbReference type="ARBA" id="ARBA00022729"/>
    </source>
</evidence>
<comment type="similarity">
    <text evidence="5">Belongs to the Omp25/RopB family.</text>
</comment>
<keyword evidence="9" id="KW-1185">Reference proteome</keyword>
<feature type="domain" description="Outer membrane protein beta-barrel" evidence="7">
    <location>
        <begin position="44"/>
        <end position="281"/>
    </location>
</feature>
<comment type="subcellular location">
    <subcellularLocation>
        <location evidence="1">Cell outer membrane</location>
    </subcellularLocation>
</comment>
<keyword evidence="4" id="KW-0998">Cell outer membrane</keyword>
<keyword evidence="2 6" id="KW-0732">Signal</keyword>
<dbReference type="EMBL" id="JAQQLI010000099">
    <property type="protein sequence ID" value="MDC7789901.1"/>
    <property type="molecule type" value="Genomic_DNA"/>
</dbReference>
<evidence type="ECO:0000256" key="1">
    <source>
        <dbReference type="ARBA" id="ARBA00004442"/>
    </source>
</evidence>
<evidence type="ECO:0000256" key="3">
    <source>
        <dbReference type="ARBA" id="ARBA00023136"/>
    </source>
</evidence>
<comment type="caution">
    <text evidence="8">The sequence shown here is derived from an EMBL/GenBank/DDBJ whole genome shotgun (WGS) entry which is preliminary data.</text>
</comment>
<feature type="signal peptide" evidence="6">
    <location>
        <begin position="1"/>
        <end position="22"/>
    </location>
</feature>
<dbReference type="Gene3D" id="2.40.160.20">
    <property type="match status" value="1"/>
</dbReference>
<evidence type="ECO:0000259" key="7">
    <source>
        <dbReference type="Pfam" id="PF13505"/>
    </source>
</evidence>
<protein>
    <submittedName>
        <fullName evidence="8">Outer membrane beta-barrel protein</fullName>
    </submittedName>
</protein>
<dbReference type="PANTHER" id="PTHR34001">
    <property type="entry name" value="BLL7405 PROTEIN"/>
    <property type="match status" value="1"/>
</dbReference>